<dbReference type="AlphaFoldDB" id="X1CQP0"/>
<dbReference type="EMBL" id="BART01039106">
    <property type="protein sequence ID" value="GAH10731.1"/>
    <property type="molecule type" value="Genomic_DNA"/>
</dbReference>
<sequence length="99" mass="11025">MLDLVMYFNISISSDCQAWLYNSGALRNCSDIIAPPAGSNFTITLDYPTNETHYNLFDTNVSKQYTGYINLTTNVAANCTLNDSRWDGCYQETANVSTS</sequence>
<proteinExistence type="predicted"/>
<name>X1CQP0_9ZZZZ</name>
<gene>
    <name evidence="1" type="ORF">S01H4_64473</name>
</gene>
<comment type="caution">
    <text evidence="1">The sequence shown here is derived from an EMBL/GenBank/DDBJ whole genome shotgun (WGS) entry which is preliminary data.</text>
</comment>
<accession>X1CQP0</accession>
<evidence type="ECO:0000313" key="1">
    <source>
        <dbReference type="EMBL" id="GAH10731.1"/>
    </source>
</evidence>
<reference evidence="1" key="1">
    <citation type="journal article" date="2014" name="Front. Microbiol.">
        <title>High frequency of phylogenetically diverse reductive dehalogenase-homologous genes in deep subseafloor sedimentary metagenomes.</title>
        <authorList>
            <person name="Kawai M."/>
            <person name="Futagami T."/>
            <person name="Toyoda A."/>
            <person name="Takaki Y."/>
            <person name="Nishi S."/>
            <person name="Hori S."/>
            <person name="Arai W."/>
            <person name="Tsubouchi T."/>
            <person name="Morono Y."/>
            <person name="Uchiyama I."/>
            <person name="Ito T."/>
            <person name="Fujiyama A."/>
            <person name="Inagaki F."/>
            <person name="Takami H."/>
        </authorList>
    </citation>
    <scope>NUCLEOTIDE SEQUENCE</scope>
    <source>
        <strain evidence="1">Expedition CK06-06</strain>
    </source>
</reference>
<organism evidence="1">
    <name type="scientific">marine sediment metagenome</name>
    <dbReference type="NCBI Taxonomy" id="412755"/>
    <lineage>
        <taxon>unclassified sequences</taxon>
        <taxon>metagenomes</taxon>
        <taxon>ecological metagenomes</taxon>
    </lineage>
</organism>
<feature type="non-terminal residue" evidence="1">
    <location>
        <position position="99"/>
    </location>
</feature>
<protein>
    <submittedName>
        <fullName evidence="1">Uncharacterized protein</fullName>
    </submittedName>
</protein>